<keyword evidence="1" id="KW-0812">Transmembrane</keyword>
<comment type="caution">
    <text evidence="2">The sequence shown here is derived from an EMBL/GenBank/DDBJ whole genome shotgun (WGS) entry which is preliminary data.</text>
</comment>
<evidence type="ECO:0000256" key="1">
    <source>
        <dbReference type="SAM" id="Phobius"/>
    </source>
</evidence>
<keyword evidence="1" id="KW-0472">Membrane</keyword>
<proteinExistence type="predicted"/>
<protein>
    <submittedName>
        <fullName evidence="2">Multidrug resistance protein MdtB</fullName>
    </submittedName>
</protein>
<dbReference type="AlphaFoldDB" id="A0A645DJQ4"/>
<accession>A0A645DJQ4</accession>
<dbReference type="SUPFAM" id="SSF82866">
    <property type="entry name" value="Multidrug efflux transporter AcrB transmembrane domain"/>
    <property type="match status" value="1"/>
</dbReference>
<reference evidence="2" key="1">
    <citation type="submission" date="2019-08" db="EMBL/GenBank/DDBJ databases">
        <authorList>
            <person name="Kucharzyk K."/>
            <person name="Murdoch R.W."/>
            <person name="Higgins S."/>
            <person name="Loffler F."/>
        </authorList>
    </citation>
    <scope>NUCLEOTIDE SEQUENCE</scope>
</reference>
<organism evidence="2">
    <name type="scientific">bioreactor metagenome</name>
    <dbReference type="NCBI Taxonomy" id="1076179"/>
    <lineage>
        <taxon>unclassified sequences</taxon>
        <taxon>metagenomes</taxon>
        <taxon>ecological metagenomes</taxon>
    </lineage>
</organism>
<dbReference type="InterPro" id="IPR001036">
    <property type="entry name" value="Acrflvin-R"/>
</dbReference>
<dbReference type="EMBL" id="VSSQ01036937">
    <property type="protein sequence ID" value="MPM89529.1"/>
    <property type="molecule type" value="Genomic_DNA"/>
</dbReference>
<sequence>MLAGIVVNNAIVLVDYINTLRERGLDKEAAIIKAGPTRLRPILMTTSTLLTLLIVPVIYCLLDDLSISIKHGRKKSKKQPGVNTN</sequence>
<dbReference type="Gene3D" id="1.20.1640.10">
    <property type="entry name" value="Multidrug efflux transporter AcrB transmembrane domain"/>
    <property type="match status" value="1"/>
</dbReference>
<keyword evidence="1" id="KW-1133">Transmembrane helix</keyword>
<feature type="transmembrane region" description="Helical" evidence="1">
    <location>
        <begin position="42"/>
        <end position="62"/>
    </location>
</feature>
<dbReference type="PANTHER" id="PTHR32063">
    <property type="match status" value="1"/>
</dbReference>
<dbReference type="Pfam" id="PF00873">
    <property type="entry name" value="ACR_tran"/>
    <property type="match status" value="1"/>
</dbReference>
<evidence type="ECO:0000313" key="2">
    <source>
        <dbReference type="EMBL" id="MPM89529.1"/>
    </source>
</evidence>
<dbReference type="GO" id="GO:0042910">
    <property type="term" value="F:xenobiotic transmembrane transporter activity"/>
    <property type="evidence" value="ECO:0007669"/>
    <property type="project" value="TreeGrafter"/>
</dbReference>
<name>A0A645DJQ4_9ZZZZ</name>
<dbReference type="PANTHER" id="PTHR32063:SF0">
    <property type="entry name" value="SWARMING MOTILITY PROTEIN SWRC"/>
    <property type="match status" value="1"/>
</dbReference>
<dbReference type="GO" id="GO:0005886">
    <property type="term" value="C:plasma membrane"/>
    <property type="evidence" value="ECO:0007669"/>
    <property type="project" value="TreeGrafter"/>
</dbReference>
<gene>
    <name evidence="2" type="primary">mdtB_13</name>
    <name evidence="2" type="ORF">SDC9_136638</name>
</gene>